<proteinExistence type="predicted"/>
<accession>A0ABT6Q9C7</accession>
<dbReference type="PANTHER" id="PTHR43130:SF15">
    <property type="entry name" value="THIJ_PFPI FAMILY PROTEIN (AFU_ORTHOLOGUE AFUA_5G14240)"/>
    <property type="match status" value="1"/>
</dbReference>
<reference evidence="2" key="1">
    <citation type="submission" date="2023-05" db="EMBL/GenBank/DDBJ databases">
        <title>Whole genome sequence of Commensalibacter sp.</title>
        <authorList>
            <person name="Charoenyingcharoen P."/>
            <person name="Yukphan P."/>
        </authorList>
    </citation>
    <scope>NUCLEOTIDE SEQUENCE</scope>
    <source>
        <strain evidence="2">TBRC 10068</strain>
    </source>
</reference>
<evidence type="ECO:0000313" key="3">
    <source>
        <dbReference type="Proteomes" id="UP001431775"/>
    </source>
</evidence>
<dbReference type="InterPro" id="IPR052158">
    <property type="entry name" value="INH-QAR"/>
</dbReference>
<evidence type="ECO:0000259" key="1">
    <source>
        <dbReference type="Pfam" id="PF01965"/>
    </source>
</evidence>
<dbReference type="InterPro" id="IPR029062">
    <property type="entry name" value="Class_I_gatase-like"/>
</dbReference>
<organism evidence="2 3">
    <name type="scientific">Commensalibacter nepenthis</name>
    <dbReference type="NCBI Taxonomy" id="3043872"/>
    <lineage>
        <taxon>Bacteria</taxon>
        <taxon>Pseudomonadati</taxon>
        <taxon>Pseudomonadota</taxon>
        <taxon>Alphaproteobacteria</taxon>
        <taxon>Acetobacterales</taxon>
        <taxon>Acetobacteraceae</taxon>
    </lineage>
</organism>
<gene>
    <name evidence="2" type="ORF">QJV33_08760</name>
</gene>
<keyword evidence="3" id="KW-1185">Reference proteome</keyword>
<dbReference type="Proteomes" id="UP001431775">
    <property type="component" value="Unassembled WGS sequence"/>
</dbReference>
<dbReference type="RefSeq" id="WP_281462970.1">
    <property type="nucleotide sequence ID" value="NZ_JASBAN010000001.1"/>
</dbReference>
<feature type="domain" description="DJ-1/PfpI" evidence="1">
    <location>
        <begin position="2"/>
        <end position="164"/>
    </location>
</feature>
<sequence>MNIYILLFDDFRTLDVFGPVDVFGEVEEFTLHYCSVAEGLIYSSHHVPIMTTAMPSILPPDSIIFIPGGMGTRSLVHDQLFITFLTQIIPQASYCLTVCTGSALVAKTGLLEGKVVTSNKNAWSWVTSINSRVHWQHHARWCVDGRFYTSSGVSAGIDMALGFVSDLYGQERAVKIANLMEYVWNSEPDNDPFCKAL</sequence>
<protein>
    <submittedName>
        <fullName evidence="2">DJ-1/PfpI family protein</fullName>
        <ecNumber evidence="2">4.2.1.-</ecNumber>
    </submittedName>
</protein>
<name>A0ABT6Q9C7_9PROT</name>
<dbReference type="Gene3D" id="3.40.50.880">
    <property type="match status" value="1"/>
</dbReference>
<dbReference type="PANTHER" id="PTHR43130">
    <property type="entry name" value="ARAC-FAMILY TRANSCRIPTIONAL REGULATOR"/>
    <property type="match status" value="1"/>
</dbReference>
<dbReference type="CDD" id="cd03139">
    <property type="entry name" value="GATase1_PfpI_2"/>
    <property type="match status" value="1"/>
</dbReference>
<evidence type="ECO:0000313" key="2">
    <source>
        <dbReference type="EMBL" id="MDI2113362.1"/>
    </source>
</evidence>
<comment type="caution">
    <text evidence="2">The sequence shown here is derived from an EMBL/GenBank/DDBJ whole genome shotgun (WGS) entry which is preliminary data.</text>
</comment>
<dbReference type="GO" id="GO:0016829">
    <property type="term" value="F:lyase activity"/>
    <property type="evidence" value="ECO:0007669"/>
    <property type="project" value="UniProtKB-KW"/>
</dbReference>
<keyword evidence="2" id="KW-0456">Lyase</keyword>
<dbReference type="EMBL" id="JASBAN010000001">
    <property type="protein sequence ID" value="MDI2113362.1"/>
    <property type="molecule type" value="Genomic_DNA"/>
</dbReference>
<dbReference type="EC" id="4.2.1.-" evidence="2"/>
<dbReference type="SUPFAM" id="SSF52317">
    <property type="entry name" value="Class I glutamine amidotransferase-like"/>
    <property type="match status" value="1"/>
</dbReference>
<dbReference type="Pfam" id="PF01965">
    <property type="entry name" value="DJ-1_PfpI"/>
    <property type="match status" value="1"/>
</dbReference>
<dbReference type="InterPro" id="IPR002818">
    <property type="entry name" value="DJ-1/PfpI"/>
</dbReference>